<name>A0A4V1HI14_9GAMM</name>
<dbReference type="AlphaFoldDB" id="A0A4V1HI14"/>
<protein>
    <submittedName>
        <fullName evidence="1">Uncharacterized protein</fullName>
    </submittedName>
</protein>
<evidence type="ECO:0000313" key="1">
    <source>
        <dbReference type="EMBL" id="QCU90933.1"/>
    </source>
</evidence>
<dbReference type="KEGG" id="thig:FE785_10000"/>
<dbReference type="EMBL" id="CP040602">
    <property type="protein sequence ID" value="QCU90933.1"/>
    <property type="molecule type" value="Genomic_DNA"/>
</dbReference>
<keyword evidence="2" id="KW-1185">Reference proteome</keyword>
<dbReference type="OrthoDB" id="9153260at2"/>
<organism evidence="1 2">
    <name type="scientific">Thiomicrorhabdus sediminis</name>
    <dbReference type="NCBI Taxonomy" id="2580412"/>
    <lineage>
        <taxon>Bacteria</taxon>
        <taxon>Pseudomonadati</taxon>
        <taxon>Pseudomonadota</taxon>
        <taxon>Gammaproteobacteria</taxon>
        <taxon>Thiotrichales</taxon>
        <taxon>Piscirickettsiaceae</taxon>
        <taxon>Thiomicrorhabdus</taxon>
    </lineage>
</organism>
<proteinExistence type="predicted"/>
<reference evidence="1 2" key="1">
    <citation type="submission" date="2019-05" db="EMBL/GenBank/DDBJ databases">
        <title>Thiomicrorhabdus sediminis sp. nov, a novel sulfur-oxidizing bacterium isolated from coastal sediment.</title>
        <authorList>
            <person name="Liu X."/>
        </authorList>
    </citation>
    <scope>NUCLEOTIDE SEQUENCE [LARGE SCALE GENOMIC DNA]</scope>
    <source>
        <strain evidence="1 2">G1</strain>
    </source>
</reference>
<accession>A0A4V1HI14</accession>
<gene>
    <name evidence="1" type="ORF">FE785_10000</name>
</gene>
<evidence type="ECO:0000313" key="2">
    <source>
        <dbReference type="Proteomes" id="UP000304864"/>
    </source>
</evidence>
<dbReference type="RefSeq" id="WP_138565607.1">
    <property type="nucleotide sequence ID" value="NZ_CP040602.1"/>
</dbReference>
<sequence length="257" mass="30025">MEILDWAAILGALAWTPHVFSVIKNAVTKPVIRVITKRDGEIGFTVLGPIFNIRIAFSVENRDIVVSGLKIKLVHESGEEKIFEWQGIRQQVLKMTAPDGSVLPYEKEQSVLAIKLNQKEIEERSIECQETLYLNNKYDLELAAVKKLSYLKQQEKYEPKEFIACQEMTDLYSFIKQSFSWKTGRYTATIELHSPEEFKLVDNQYEFILTPIDIERLEKNKQNIELDYKNNFVPQNDKEFKKVDWNWCNPTLKKLTN</sequence>
<dbReference type="Proteomes" id="UP000304864">
    <property type="component" value="Chromosome"/>
</dbReference>